<organism evidence="1 2">
    <name type="scientific">Rubroshorea leprosula</name>
    <dbReference type="NCBI Taxonomy" id="152421"/>
    <lineage>
        <taxon>Eukaryota</taxon>
        <taxon>Viridiplantae</taxon>
        <taxon>Streptophyta</taxon>
        <taxon>Embryophyta</taxon>
        <taxon>Tracheophyta</taxon>
        <taxon>Spermatophyta</taxon>
        <taxon>Magnoliopsida</taxon>
        <taxon>eudicotyledons</taxon>
        <taxon>Gunneridae</taxon>
        <taxon>Pentapetalae</taxon>
        <taxon>rosids</taxon>
        <taxon>malvids</taxon>
        <taxon>Malvales</taxon>
        <taxon>Dipterocarpaceae</taxon>
        <taxon>Rubroshorea</taxon>
    </lineage>
</organism>
<evidence type="ECO:0000313" key="2">
    <source>
        <dbReference type="Proteomes" id="UP001054252"/>
    </source>
</evidence>
<dbReference type="AlphaFoldDB" id="A0AAV5J458"/>
<keyword evidence="2" id="KW-1185">Reference proteome</keyword>
<protein>
    <submittedName>
        <fullName evidence="1">Uncharacterized protein</fullName>
    </submittedName>
</protein>
<sequence length="71" mass="8149">MILWNLPGRQAFIVVKLQDVVLYCLPHKPQGIVIFNLAWNPFSLLSHESKLCRFFKLCGFNEPTSVAAMAW</sequence>
<name>A0AAV5J458_9ROSI</name>
<dbReference type="EMBL" id="BPVZ01000022">
    <property type="protein sequence ID" value="GKV04838.1"/>
    <property type="molecule type" value="Genomic_DNA"/>
</dbReference>
<dbReference type="Proteomes" id="UP001054252">
    <property type="component" value="Unassembled WGS sequence"/>
</dbReference>
<accession>A0AAV5J458</accession>
<comment type="caution">
    <text evidence="1">The sequence shown here is derived from an EMBL/GenBank/DDBJ whole genome shotgun (WGS) entry which is preliminary data.</text>
</comment>
<gene>
    <name evidence="1" type="ORF">SLEP1_g16940</name>
</gene>
<reference evidence="1 2" key="1">
    <citation type="journal article" date="2021" name="Commun. Biol.">
        <title>The genome of Shorea leprosula (Dipterocarpaceae) highlights the ecological relevance of drought in aseasonal tropical rainforests.</title>
        <authorList>
            <person name="Ng K.K.S."/>
            <person name="Kobayashi M.J."/>
            <person name="Fawcett J.A."/>
            <person name="Hatakeyama M."/>
            <person name="Paape T."/>
            <person name="Ng C.H."/>
            <person name="Ang C.C."/>
            <person name="Tnah L.H."/>
            <person name="Lee C.T."/>
            <person name="Nishiyama T."/>
            <person name="Sese J."/>
            <person name="O'Brien M.J."/>
            <person name="Copetti D."/>
            <person name="Mohd Noor M.I."/>
            <person name="Ong R.C."/>
            <person name="Putra M."/>
            <person name="Sireger I.Z."/>
            <person name="Indrioko S."/>
            <person name="Kosugi Y."/>
            <person name="Izuno A."/>
            <person name="Isagi Y."/>
            <person name="Lee S.L."/>
            <person name="Shimizu K.K."/>
        </authorList>
    </citation>
    <scope>NUCLEOTIDE SEQUENCE [LARGE SCALE GENOMIC DNA]</scope>
    <source>
        <strain evidence="1">214</strain>
    </source>
</reference>
<evidence type="ECO:0000313" key="1">
    <source>
        <dbReference type="EMBL" id="GKV04838.1"/>
    </source>
</evidence>
<proteinExistence type="predicted"/>